<sequence length="333" mass="39493">MGNAKGDKENYLNLYITLLVKGAIEDIISEKVEHLKWEHYFEGKKIDIFGQSIAGRFIFVENQISFASKEDRHLNSIAEIIEKAPHNSIVIWGATGFSEEIIKKIAKIIHEVKEKSIEFYAVEVNSCVIPLLEQLDNMHVLHVMDNLKLLNEVDVYNDIYDKYKSHCNDIDKEGEFKFDRITDRERTNAYIIKELRSRVKYPNIYREKRTLDINKIQYGLGRAGINLELVYNNRNGESYVSCQFTNQTEDLYQEMVKRKNIFENKIENEVECDNLNLKLVTFVKQFEHKFEKIDQLVELMNMYIFYLTNYTFYYGTAIQEQMWEKHKEGWLEN</sequence>
<accession>A0A942TAC0</accession>
<evidence type="ECO:0000313" key="2">
    <source>
        <dbReference type="EMBL" id="MCH6265086.1"/>
    </source>
</evidence>
<evidence type="ECO:0000313" key="3">
    <source>
        <dbReference type="Proteomes" id="UP000677265"/>
    </source>
</evidence>
<name>A0A942TAC0_9BACI</name>
<reference evidence="1" key="1">
    <citation type="submission" date="2021-05" db="EMBL/GenBank/DDBJ databases">
        <title>Novel Bacillus species.</title>
        <authorList>
            <person name="Liu G."/>
        </authorList>
    </citation>
    <scope>NUCLEOTIDE SEQUENCE</scope>
    <source>
        <strain evidence="1 3">FJAT-50051</strain>
    </source>
</reference>
<keyword evidence="3" id="KW-1185">Reference proteome</keyword>
<comment type="caution">
    <text evidence="1">The sequence shown here is derived from an EMBL/GenBank/DDBJ whole genome shotgun (WGS) entry which is preliminary data.</text>
</comment>
<gene>
    <name evidence="2" type="ORF">KHB02_006050</name>
    <name evidence="1" type="ORF">KHB02_41820</name>
</gene>
<dbReference type="AlphaFoldDB" id="A0A942TAC0"/>
<evidence type="ECO:0000313" key="1">
    <source>
        <dbReference type="EMBL" id="MBS4187921.1"/>
    </source>
</evidence>
<protein>
    <submittedName>
        <fullName evidence="1">Uncharacterized protein</fullName>
    </submittedName>
</protein>
<organism evidence="1">
    <name type="scientific">Neobacillus citreus</name>
    <dbReference type="NCBI Taxonomy" id="2833578"/>
    <lineage>
        <taxon>Bacteria</taxon>
        <taxon>Bacillati</taxon>
        <taxon>Bacillota</taxon>
        <taxon>Bacilli</taxon>
        <taxon>Bacillales</taxon>
        <taxon>Bacillaceae</taxon>
        <taxon>Neobacillus</taxon>
    </lineage>
</organism>
<dbReference type="EMBL" id="JAGYPE010000009">
    <property type="protein sequence ID" value="MBS4187921.1"/>
    <property type="molecule type" value="Genomic_DNA"/>
</dbReference>
<dbReference type="EMBL" id="JAGYPE020000007">
    <property type="protein sequence ID" value="MCH6265086.1"/>
    <property type="molecule type" value="Genomic_DNA"/>
</dbReference>
<proteinExistence type="predicted"/>
<dbReference type="RefSeq" id="WP_213147729.1">
    <property type="nucleotide sequence ID" value="NZ_JAGYPE020000007.1"/>
</dbReference>
<dbReference type="Proteomes" id="UP000677265">
    <property type="component" value="Unassembled WGS sequence"/>
</dbReference>